<name>A0A1J5QNM2_9ZZZZ</name>
<sequence length="161" mass="17503">MPSDPQTIMDALRRIVQALRQSSAHSEQSSNVTGAQALVLKHVAAREGLSVNELAGLTFTHQSTVSEVVSRLENRGLVVRVRAQDDGRRCELRLTDDGKAAVRNTTVTAQEKLMLALQELPPRTVSDLANGLEALIGAAGMAEEPPIMFFEIQSTRKADQE</sequence>
<dbReference type="AlphaFoldDB" id="A0A1J5QNM2"/>
<protein>
    <submittedName>
        <fullName evidence="5">MarR family protein</fullName>
    </submittedName>
</protein>
<dbReference type="InterPro" id="IPR036388">
    <property type="entry name" value="WH-like_DNA-bd_sf"/>
</dbReference>
<dbReference type="InterPro" id="IPR000835">
    <property type="entry name" value="HTH_MarR-typ"/>
</dbReference>
<reference evidence="5" key="1">
    <citation type="submission" date="2016-10" db="EMBL/GenBank/DDBJ databases">
        <title>Sequence of Gallionella enrichment culture.</title>
        <authorList>
            <person name="Poehlein A."/>
            <person name="Muehling M."/>
            <person name="Daniel R."/>
        </authorList>
    </citation>
    <scope>NUCLEOTIDE SEQUENCE</scope>
</reference>
<evidence type="ECO:0000256" key="2">
    <source>
        <dbReference type="ARBA" id="ARBA00023125"/>
    </source>
</evidence>
<dbReference type="GO" id="GO:0003700">
    <property type="term" value="F:DNA-binding transcription factor activity"/>
    <property type="evidence" value="ECO:0007669"/>
    <property type="project" value="InterPro"/>
</dbReference>
<feature type="domain" description="HTH marR-type" evidence="4">
    <location>
        <begin position="5"/>
        <end position="137"/>
    </location>
</feature>
<dbReference type="PANTHER" id="PTHR33164:SF43">
    <property type="entry name" value="HTH-TYPE TRANSCRIPTIONAL REPRESSOR YETL"/>
    <property type="match status" value="1"/>
</dbReference>
<evidence type="ECO:0000259" key="4">
    <source>
        <dbReference type="PROSITE" id="PS50995"/>
    </source>
</evidence>
<proteinExistence type="predicted"/>
<dbReference type="InterPro" id="IPR036390">
    <property type="entry name" value="WH_DNA-bd_sf"/>
</dbReference>
<keyword evidence="3" id="KW-0804">Transcription</keyword>
<evidence type="ECO:0000256" key="3">
    <source>
        <dbReference type="ARBA" id="ARBA00023163"/>
    </source>
</evidence>
<evidence type="ECO:0000256" key="1">
    <source>
        <dbReference type="ARBA" id="ARBA00023015"/>
    </source>
</evidence>
<dbReference type="InterPro" id="IPR039422">
    <property type="entry name" value="MarR/SlyA-like"/>
</dbReference>
<dbReference type="SMART" id="SM00347">
    <property type="entry name" value="HTH_MARR"/>
    <property type="match status" value="1"/>
</dbReference>
<dbReference type="GO" id="GO:0003677">
    <property type="term" value="F:DNA binding"/>
    <property type="evidence" value="ECO:0007669"/>
    <property type="project" value="UniProtKB-KW"/>
</dbReference>
<accession>A0A1J5QNM2</accession>
<keyword evidence="1" id="KW-0805">Transcription regulation</keyword>
<comment type="caution">
    <text evidence="5">The sequence shown here is derived from an EMBL/GenBank/DDBJ whole genome shotgun (WGS) entry which is preliminary data.</text>
</comment>
<dbReference type="SUPFAM" id="SSF46785">
    <property type="entry name" value="Winged helix' DNA-binding domain"/>
    <property type="match status" value="1"/>
</dbReference>
<organism evidence="5">
    <name type="scientific">mine drainage metagenome</name>
    <dbReference type="NCBI Taxonomy" id="410659"/>
    <lineage>
        <taxon>unclassified sequences</taxon>
        <taxon>metagenomes</taxon>
        <taxon>ecological metagenomes</taxon>
    </lineage>
</organism>
<dbReference type="InterPro" id="IPR023187">
    <property type="entry name" value="Tscrpt_reg_MarR-type_CS"/>
</dbReference>
<dbReference type="PROSITE" id="PS50995">
    <property type="entry name" value="HTH_MARR_2"/>
    <property type="match status" value="1"/>
</dbReference>
<dbReference type="PROSITE" id="PS01117">
    <property type="entry name" value="HTH_MARR_1"/>
    <property type="match status" value="1"/>
</dbReference>
<dbReference type="EMBL" id="MLJW01001584">
    <property type="protein sequence ID" value="OIQ77565.1"/>
    <property type="molecule type" value="Genomic_DNA"/>
</dbReference>
<keyword evidence="2" id="KW-0238">DNA-binding</keyword>
<dbReference type="PANTHER" id="PTHR33164">
    <property type="entry name" value="TRANSCRIPTIONAL REGULATOR, MARR FAMILY"/>
    <property type="match status" value="1"/>
</dbReference>
<dbReference type="Gene3D" id="1.10.10.10">
    <property type="entry name" value="Winged helix-like DNA-binding domain superfamily/Winged helix DNA-binding domain"/>
    <property type="match status" value="1"/>
</dbReference>
<gene>
    <name evidence="5" type="ORF">GALL_407370</name>
</gene>
<dbReference type="GO" id="GO:0006950">
    <property type="term" value="P:response to stress"/>
    <property type="evidence" value="ECO:0007669"/>
    <property type="project" value="TreeGrafter"/>
</dbReference>
<evidence type="ECO:0000313" key="5">
    <source>
        <dbReference type="EMBL" id="OIQ77565.1"/>
    </source>
</evidence>
<dbReference type="Pfam" id="PF12802">
    <property type="entry name" value="MarR_2"/>
    <property type="match status" value="1"/>
</dbReference>